<dbReference type="Proteomes" id="UP000010471">
    <property type="component" value="Chromosome"/>
</dbReference>
<accession>K9WGK0</accession>
<dbReference type="AlphaFoldDB" id="K9WGK0"/>
<keyword evidence="1" id="KW-0732">Signal</keyword>
<name>K9WGK0_9CYAN</name>
<dbReference type="OrthoDB" id="561002at2"/>
<dbReference type="STRING" id="1173027.Mic7113_3202"/>
<dbReference type="HOGENOM" id="CLU_088554_0_0_3"/>
<evidence type="ECO:0008006" key="4">
    <source>
        <dbReference type="Google" id="ProtNLM"/>
    </source>
</evidence>
<evidence type="ECO:0000313" key="2">
    <source>
        <dbReference type="EMBL" id="AFZ18941.1"/>
    </source>
</evidence>
<organism evidence="2 3">
    <name type="scientific">Allocoleopsis franciscana PCC 7113</name>
    <dbReference type="NCBI Taxonomy" id="1173027"/>
    <lineage>
        <taxon>Bacteria</taxon>
        <taxon>Bacillati</taxon>
        <taxon>Cyanobacteriota</taxon>
        <taxon>Cyanophyceae</taxon>
        <taxon>Coleofasciculales</taxon>
        <taxon>Coleofasciculaceae</taxon>
        <taxon>Allocoleopsis</taxon>
        <taxon>Allocoleopsis franciscana</taxon>
    </lineage>
</organism>
<feature type="signal peptide" evidence="1">
    <location>
        <begin position="1"/>
        <end position="30"/>
    </location>
</feature>
<evidence type="ECO:0000256" key="1">
    <source>
        <dbReference type="SAM" id="SignalP"/>
    </source>
</evidence>
<dbReference type="eggNOG" id="ENOG502ZV8T">
    <property type="taxonomic scope" value="Bacteria"/>
</dbReference>
<feature type="chain" id="PRO_5003938084" description="SPOR domain-containing protein" evidence="1">
    <location>
        <begin position="31"/>
        <end position="210"/>
    </location>
</feature>
<dbReference type="EMBL" id="CP003630">
    <property type="protein sequence ID" value="AFZ18941.1"/>
    <property type="molecule type" value="Genomic_DNA"/>
</dbReference>
<keyword evidence="3" id="KW-1185">Reference proteome</keyword>
<protein>
    <recommendedName>
        <fullName evidence="4">SPOR domain-containing protein</fullName>
    </recommendedName>
</protein>
<gene>
    <name evidence="2" type="ORF">Mic7113_3202</name>
</gene>
<reference evidence="2 3" key="1">
    <citation type="submission" date="2012-06" db="EMBL/GenBank/DDBJ databases">
        <title>Finished chromosome of genome of Microcoleus sp. PCC 7113.</title>
        <authorList>
            <consortium name="US DOE Joint Genome Institute"/>
            <person name="Gugger M."/>
            <person name="Coursin T."/>
            <person name="Rippka R."/>
            <person name="Tandeau De Marsac N."/>
            <person name="Huntemann M."/>
            <person name="Wei C.-L."/>
            <person name="Han J."/>
            <person name="Detter J.C."/>
            <person name="Han C."/>
            <person name="Tapia R."/>
            <person name="Chen A."/>
            <person name="Kyrpides N."/>
            <person name="Mavromatis K."/>
            <person name="Markowitz V."/>
            <person name="Szeto E."/>
            <person name="Ivanova N."/>
            <person name="Pagani I."/>
            <person name="Pati A."/>
            <person name="Goodwin L."/>
            <person name="Nordberg H.P."/>
            <person name="Cantor M.N."/>
            <person name="Hua S.X."/>
            <person name="Woyke T."/>
            <person name="Kerfeld C.A."/>
        </authorList>
    </citation>
    <scope>NUCLEOTIDE SEQUENCE [LARGE SCALE GENOMIC DNA]</scope>
    <source>
        <strain evidence="2 3">PCC 7113</strain>
    </source>
</reference>
<proteinExistence type="predicted"/>
<evidence type="ECO:0000313" key="3">
    <source>
        <dbReference type="Proteomes" id="UP000010471"/>
    </source>
</evidence>
<sequence length="210" mass="23478">MRVRNIAFLRVSSGLLTLVSLSGFFNLAQAQPSMSPCQPPQSNEYLLLVRTSTQESQEQLQRTLPANTQFTVCRYLEDTVTRVSGFKRVEDANDWARYVKEIVGLSAYVLRPSATTVSTNIPSYNPQPLGEGYAVLVDYFNQPEVAGKLKQLLGSDVGLVSYGTRPYLLVVYTNDQSKANSTLRRLSDRGFLSMVVDSRRVTLLRPVVNF</sequence>
<dbReference type="KEGG" id="mic:Mic7113_3202"/>